<feature type="transmembrane region" description="Helical" evidence="6">
    <location>
        <begin position="119"/>
        <end position="140"/>
    </location>
</feature>
<accession>A0ABW4TK42</accession>
<sequence>MTDTRTDGRGRRDTTALAVGSVLNGVLAYVFFALVTRALGAGPAAPVAVLWAWWSFAGAAFTFPVQHWITRTCSLPAGEQGVRRGLGRVAAAVVAASLVAGALSWAFGERLFGADAGGFPLLVVAVGVGSGVLGVVRGLLSGRDRFGALGLNLVLENGVRCVVAGVLMAADNEHAAAYGLALLAGYAVALLRPSALVPRSTGEGEAPGALSFVTGASAGQLLAQVTLTGGPVLLAAVNGAPAEVTALFAGLALFRAPYTLALGMVAGLTGRLTRLVEDGRHDALVRVREVVVVATLVLAVLGGLGGAWLGPWLMELVFGEGVRLGGGDTAIVAVGSVFALANLVLTVGLLARGLPGTVARTWLASLPFGAVALVVAPGDALTRTCWTFLVVEVAAWIGFLLLERRADRG</sequence>
<keyword evidence="3 6" id="KW-0812">Transmembrane</keyword>
<name>A0ABW4TK42_9ACTN</name>
<evidence type="ECO:0000313" key="7">
    <source>
        <dbReference type="EMBL" id="MFD1946092.1"/>
    </source>
</evidence>
<feature type="transmembrane region" description="Helical" evidence="6">
    <location>
        <begin position="176"/>
        <end position="197"/>
    </location>
</feature>
<keyword evidence="4 6" id="KW-1133">Transmembrane helix</keyword>
<evidence type="ECO:0000256" key="4">
    <source>
        <dbReference type="ARBA" id="ARBA00022989"/>
    </source>
</evidence>
<keyword evidence="2" id="KW-1003">Cell membrane</keyword>
<evidence type="ECO:0000256" key="5">
    <source>
        <dbReference type="ARBA" id="ARBA00023136"/>
    </source>
</evidence>
<gene>
    <name evidence="7" type="ORF">ACFSDE_04770</name>
</gene>
<comment type="subcellular location">
    <subcellularLocation>
        <location evidence="1">Cell membrane</location>
        <topology evidence="1">Multi-pass membrane protein</topology>
    </subcellularLocation>
</comment>
<feature type="transmembrane region" description="Helical" evidence="6">
    <location>
        <begin position="247"/>
        <end position="269"/>
    </location>
</feature>
<dbReference type="RefSeq" id="WP_343916001.1">
    <property type="nucleotide sequence ID" value="NZ_BAAAJT010000002.1"/>
</dbReference>
<keyword evidence="5 6" id="KW-0472">Membrane</keyword>
<evidence type="ECO:0000256" key="2">
    <source>
        <dbReference type="ARBA" id="ARBA00022475"/>
    </source>
</evidence>
<evidence type="ECO:0000256" key="6">
    <source>
        <dbReference type="SAM" id="Phobius"/>
    </source>
</evidence>
<comment type="caution">
    <text evidence="7">The sequence shown here is derived from an EMBL/GenBank/DDBJ whole genome shotgun (WGS) entry which is preliminary data.</text>
</comment>
<feature type="transmembrane region" description="Helical" evidence="6">
    <location>
        <begin position="147"/>
        <end position="170"/>
    </location>
</feature>
<feature type="transmembrane region" description="Helical" evidence="6">
    <location>
        <begin position="86"/>
        <end position="107"/>
    </location>
</feature>
<feature type="transmembrane region" description="Helical" evidence="6">
    <location>
        <begin position="386"/>
        <end position="402"/>
    </location>
</feature>
<feature type="transmembrane region" description="Helical" evidence="6">
    <location>
        <begin position="209"/>
        <end position="227"/>
    </location>
</feature>
<evidence type="ECO:0008006" key="9">
    <source>
        <dbReference type="Google" id="ProtNLM"/>
    </source>
</evidence>
<evidence type="ECO:0000313" key="8">
    <source>
        <dbReference type="Proteomes" id="UP001597351"/>
    </source>
</evidence>
<dbReference type="Proteomes" id="UP001597351">
    <property type="component" value="Unassembled WGS sequence"/>
</dbReference>
<dbReference type="EMBL" id="JBHUGD010000003">
    <property type="protein sequence ID" value="MFD1946092.1"/>
    <property type="molecule type" value="Genomic_DNA"/>
</dbReference>
<feature type="transmembrane region" description="Helical" evidence="6">
    <location>
        <begin position="47"/>
        <end position="65"/>
    </location>
</feature>
<proteinExistence type="predicted"/>
<feature type="transmembrane region" description="Helical" evidence="6">
    <location>
        <begin position="15"/>
        <end position="35"/>
    </location>
</feature>
<protein>
    <recommendedName>
        <fullName evidence="9">Polysaccharide biosynthesis protein</fullName>
    </recommendedName>
</protein>
<evidence type="ECO:0000256" key="1">
    <source>
        <dbReference type="ARBA" id="ARBA00004651"/>
    </source>
</evidence>
<evidence type="ECO:0000256" key="3">
    <source>
        <dbReference type="ARBA" id="ARBA00022692"/>
    </source>
</evidence>
<dbReference type="PANTHER" id="PTHR30250:SF11">
    <property type="entry name" value="O-ANTIGEN TRANSPORTER-RELATED"/>
    <property type="match status" value="1"/>
</dbReference>
<feature type="transmembrane region" description="Helical" evidence="6">
    <location>
        <begin position="362"/>
        <end position="380"/>
    </location>
</feature>
<dbReference type="InterPro" id="IPR050833">
    <property type="entry name" value="Poly_Biosynth_Transport"/>
</dbReference>
<organism evidence="7 8">
    <name type="scientific">Nocardioides aestuarii</name>
    <dbReference type="NCBI Taxonomy" id="252231"/>
    <lineage>
        <taxon>Bacteria</taxon>
        <taxon>Bacillati</taxon>
        <taxon>Actinomycetota</taxon>
        <taxon>Actinomycetes</taxon>
        <taxon>Propionibacteriales</taxon>
        <taxon>Nocardioidaceae</taxon>
        <taxon>Nocardioides</taxon>
    </lineage>
</organism>
<reference evidence="8" key="1">
    <citation type="journal article" date="2019" name="Int. J. Syst. Evol. Microbiol.">
        <title>The Global Catalogue of Microorganisms (GCM) 10K type strain sequencing project: providing services to taxonomists for standard genome sequencing and annotation.</title>
        <authorList>
            <consortium name="The Broad Institute Genomics Platform"/>
            <consortium name="The Broad Institute Genome Sequencing Center for Infectious Disease"/>
            <person name="Wu L."/>
            <person name="Ma J."/>
        </authorList>
    </citation>
    <scope>NUCLEOTIDE SEQUENCE [LARGE SCALE GENOMIC DNA]</scope>
    <source>
        <strain evidence="8">CGMCC 1.12477</strain>
    </source>
</reference>
<keyword evidence="8" id="KW-1185">Reference proteome</keyword>
<feature type="transmembrane region" description="Helical" evidence="6">
    <location>
        <begin position="330"/>
        <end position="350"/>
    </location>
</feature>
<dbReference type="PANTHER" id="PTHR30250">
    <property type="entry name" value="PST FAMILY PREDICTED COLANIC ACID TRANSPORTER"/>
    <property type="match status" value="1"/>
</dbReference>
<feature type="transmembrane region" description="Helical" evidence="6">
    <location>
        <begin position="290"/>
        <end position="310"/>
    </location>
</feature>